<dbReference type="InterPro" id="IPR036271">
    <property type="entry name" value="Tet_transcr_reg_TetR-rel_C_sf"/>
</dbReference>
<dbReference type="InterPro" id="IPR023772">
    <property type="entry name" value="DNA-bd_HTH_TetR-type_CS"/>
</dbReference>
<dbReference type="AlphaFoldDB" id="A0A1M7C5X9"/>
<dbReference type="PROSITE" id="PS50977">
    <property type="entry name" value="HTH_TETR_2"/>
    <property type="match status" value="1"/>
</dbReference>
<protein>
    <submittedName>
        <fullName evidence="6">Transcriptional regulator, TetR family</fullName>
    </submittedName>
</protein>
<dbReference type="InterPro" id="IPR050109">
    <property type="entry name" value="HTH-type_TetR-like_transc_reg"/>
</dbReference>
<feature type="domain" description="HTH tetR-type" evidence="5">
    <location>
        <begin position="6"/>
        <end position="66"/>
    </location>
</feature>
<dbReference type="PANTHER" id="PTHR30055">
    <property type="entry name" value="HTH-TYPE TRANSCRIPTIONAL REGULATOR RUTR"/>
    <property type="match status" value="1"/>
</dbReference>
<dbReference type="InterPro" id="IPR001647">
    <property type="entry name" value="HTH_TetR"/>
</dbReference>
<dbReference type="EMBL" id="LT670844">
    <property type="protein sequence ID" value="SHL62610.1"/>
    <property type="molecule type" value="Genomic_DNA"/>
</dbReference>
<dbReference type="RefSeq" id="WP_079543595.1">
    <property type="nucleotide sequence ID" value="NZ_LT670844.1"/>
</dbReference>
<dbReference type="Proteomes" id="UP000189935">
    <property type="component" value="Chromosome I"/>
</dbReference>
<dbReference type="PANTHER" id="PTHR30055:SF151">
    <property type="entry name" value="TRANSCRIPTIONAL REGULATORY PROTEIN"/>
    <property type="match status" value="1"/>
</dbReference>
<name>A0A1M7C5X9_9BRAD</name>
<sequence>MNENVVLTPERILEATEDVLRRFGLAKATVVDVARALDVSHGSVYRHFPSKASLREAVAKRWLDRVDVPLREIAEGSGPATARLERWLRALFAAKYKRVCEDPEMFATYLTLARDACAAVKAHKDGLVDQIAHILSDGVKEGAFDVGDVKATARAVFDATIRFHHPAHSEEWCDPATPARIDAVLTLLFKGLEAPRKR</sequence>
<feature type="DNA-binding region" description="H-T-H motif" evidence="4">
    <location>
        <begin position="29"/>
        <end position="48"/>
    </location>
</feature>
<gene>
    <name evidence="6" type="ORF">SAMN05444159_6391</name>
</gene>
<organism evidence="6 7">
    <name type="scientific">Bradyrhizobium lablabi</name>
    <dbReference type="NCBI Taxonomy" id="722472"/>
    <lineage>
        <taxon>Bacteria</taxon>
        <taxon>Pseudomonadati</taxon>
        <taxon>Pseudomonadota</taxon>
        <taxon>Alphaproteobacteria</taxon>
        <taxon>Hyphomicrobiales</taxon>
        <taxon>Nitrobacteraceae</taxon>
        <taxon>Bradyrhizobium</taxon>
    </lineage>
</organism>
<keyword evidence="3" id="KW-0804">Transcription</keyword>
<keyword evidence="2 4" id="KW-0238">DNA-binding</keyword>
<accession>A0A1M7C5X9</accession>
<evidence type="ECO:0000256" key="3">
    <source>
        <dbReference type="ARBA" id="ARBA00023163"/>
    </source>
</evidence>
<dbReference type="InterPro" id="IPR041478">
    <property type="entry name" value="TetR_C_27"/>
</dbReference>
<evidence type="ECO:0000259" key="5">
    <source>
        <dbReference type="PROSITE" id="PS50977"/>
    </source>
</evidence>
<dbReference type="Pfam" id="PF17935">
    <property type="entry name" value="TetR_C_27"/>
    <property type="match status" value="1"/>
</dbReference>
<dbReference type="PRINTS" id="PR00455">
    <property type="entry name" value="HTHTETR"/>
</dbReference>
<dbReference type="GO" id="GO:0000976">
    <property type="term" value="F:transcription cis-regulatory region binding"/>
    <property type="evidence" value="ECO:0007669"/>
    <property type="project" value="TreeGrafter"/>
</dbReference>
<evidence type="ECO:0000256" key="1">
    <source>
        <dbReference type="ARBA" id="ARBA00023015"/>
    </source>
</evidence>
<dbReference type="SUPFAM" id="SSF48498">
    <property type="entry name" value="Tetracyclin repressor-like, C-terminal domain"/>
    <property type="match status" value="1"/>
</dbReference>
<proteinExistence type="predicted"/>
<evidence type="ECO:0000313" key="7">
    <source>
        <dbReference type="Proteomes" id="UP000189935"/>
    </source>
</evidence>
<dbReference type="InterPro" id="IPR009057">
    <property type="entry name" value="Homeodomain-like_sf"/>
</dbReference>
<reference evidence="6 7" key="1">
    <citation type="submission" date="2016-11" db="EMBL/GenBank/DDBJ databases">
        <authorList>
            <person name="Jaros S."/>
            <person name="Januszkiewicz K."/>
            <person name="Wedrychowicz H."/>
        </authorList>
    </citation>
    <scope>NUCLEOTIDE SEQUENCE [LARGE SCALE GENOMIC DNA]</scope>
    <source>
        <strain evidence="6 7">GAS499</strain>
    </source>
</reference>
<dbReference type="Gene3D" id="1.10.357.10">
    <property type="entry name" value="Tetracycline Repressor, domain 2"/>
    <property type="match status" value="1"/>
</dbReference>
<dbReference type="OrthoDB" id="9802498at2"/>
<evidence type="ECO:0000256" key="4">
    <source>
        <dbReference type="PROSITE-ProRule" id="PRU00335"/>
    </source>
</evidence>
<dbReference type="PROSITE" id="PS01081">
    <property type="entry name" value="HTH_TETR_1"/>
    <property type="match status" value="1"/>
</dbReference>
<dbReference type="SUPFAM" id="SSF46689">
    <property type="entry name" value="Homeodomain-like"/>
    <property type="match status" value="1"/>
</dbReference>
<dbReference type="Pfam" id="PF00440">
    <property type="entry name" value="TetR_N"/>
    <property type="match status" value="1"/>
</dbReference>
<evidence type="ECO:0000256" key="2">
    <source>
        <dbReference type="ARBA" id="ARBA00023125"/>
    </source>
</evidence>
<keyword evidence="1" id="KW-0805">Transcription regulation</keyword>
<evidence type="ECO:0000313" key="6">
    <source>
        <dbReference type="EMBL" id="SHL62610.1"/>
    </source>
</evidence>
<dbReference type="GO" id="GO:0003700">
    <property type="term" value="F:DNA-binding transcription factor activity"/>
    <property type="evidence" value="ECO:0007669"/>
    <property type="project" value="TreeGrafter"/>
</dbReference>